<dbReference type="InterPro" id="IPR039424">
    <property type="entry name" value="SBP_5"/>
</dbReference>
<feature type="domain" description="Solute-binding protein family 5" evidence="4">
    <location>
        <begin position="96"/>
        <end position="501"/>
    </location>
</feature>
<dbReference type="PANTHER" id="PTHR30290:SF62">
    <property type="entry name" value="OLIGOPEPTIDE ABC TRANSPORTER, PERIPLASMIC OLIGOPEPTIDE-BINDING PROTEIN"/>
    <property type="match status" value="1"/>
</dbReference>
<dbReference type="Proteomes" id="UP001597295">
    <property type="component" value="Unassembled WGS sequence"/>
</dbReference>
<dbReference type="SUPFAM" id="SSF53850">
    <property type="entry name" value="Periplasmic binding protein-like II"/>
    <property type="match status" value="1"/>
</dbReference>
<evidence type="ECO:0000313" key="6">
    <source>
        <dbReference type="Proteomes" id="UP001597295"/>
    </source>
</evidence>
<name>A0ABW5DQV1_9PROT</name>
<reference evidence="6" key="1">
    <citation type="journal article" date="2019" name="Int. J. Syst. Evol. Microbiol.">
        <title>The Global Catalogue of Microorganisms (GCM) 10K type strain sequencing project: providing services to taxonomists for standard genome sequencing and annotation.</title>
        <authorList>
            <consortium name="The Broad Institute Genomics Platform"/>
            <consortium name="The Broad Institute Genome Sequencing Center for Infectious Disease"/>
            <person name="Wu L."/>
            <person name="Ma J."/>
        </authorList>
    </citation>
    <scope>NUCLEOTIDE SEQUENCE [LARGE SCALE GENOMIC DNA]</scope>
    <source>
        <strain evidence="6">CGMCC 1.19062</strain>
    </source>
</reference>
<accession>A0ABW5DQV1</accession>
<dbReference type="Gene3D" id="3.40.190.10">
    <property type="entry name" value="Periplasmic binding protein-like II"/>
    <property type="match status" value="1"/>
</dbReference>
<feature type="chain" id="PRO_5046991366" evidence="3">
    <location>
        <begin position="22"/>
        <end position="639"/>
    </location>
</feature>
<gene>
    <name evidence="5" type="ORF">ACFSM5_09650</name>
</gene>
<dbReference type="EMBL" id="JBHUIP010000009">
    <property type="protein sequence ID" value="MFD2263150.1"/>
    <property type="molecule type" value="Genomic_DNA"/>
</dbReference>
<comment type="caution">
    <text evidence="5">The sequence shown here is derived from an EMBL/GenBank/DDBJ whole genome shotgun (WGS) entry which is preliminary data.</text>
</comment>
<comment type="similarity">
    <text evidence="2">Belongs to the bacterial solute-binding protein 5 family.</text>
</comment>
<evidence type="ECO:0000256" key="2">
    <source>
        <dbReference type="ARBA" id="ARBA00005695"/>
    </source>
</evidence>
<protein>
    <submittedName>
        <fullName evidence="5">ABC transporter substrate-binding protein</fullName>
    </submittedName>
</protein>
<dbReference type="InterPro" id="IPR000914">
    <property type="entry name" value="SBP_5_dom"/>
</dbReference>
<dbReference type="RefSeq" id="WP_379876123.1">
    <property type="nucleotide sequence ID" value="NZ_JBHUIP010000009.1"/>
</dbReference>
<evidence type="ECO:0000256" key="3">
    <source>
        <dbReference type="SAM" id="SignalP"/>
    </source>
</evidence>
<dbReference type="Pfam" id="PF00496">
    <property type="entry name" value="SBP_bac_5"/>
    <property type="match status" value="1"/>
</dbReference>
<comment type="subcellular location">
    <subcellularLocation>
        <location evidence="1">Periplasm</location>
    </subcellularLocation>
</comment>
<evidence type="ECO:0000313" key="5">
    <source>
        <dbReference type="EMBL" id="MFD2263150.1"/>
    </source>
</evidence>
<dbReference type="PANTHER" id="PTHR30290">
    <property type="entry name" value="PERIPLASMIC BINDING COMPONENT OF ABC TRANSPORTER"/>
    <property type="match status" value="1"/>
</dbReference>
<evidence type="ECO:0000259" key="4">
    <source>
        <dbReference type="Pfam" id="PF00496"/>
    </source>
</evidence>
<keyword evidence="6" id="KW-1185">Reference proteome</keyword>
<organism evidence="5 6">
    <name type="scientific">Lacibacterium aquatile</name>
    <dbReference type="NCBI Taxonomy" id="1168082"/>
    <lineage>
        <taxon>Bacteria</taxon>
        <taxon>Pseudomonadati</taxon>
        <taxon>Pseudomonadota</taxon>
        <taxon>Alphaproteobacteria</taxon>
        <taxon>Rhodospirillales</taxon>
        <taxon>Rhodospirillaceae</taxon>
    </lineage>
</organism>
<evidence type="ECO:0000256" key="1">
    <source>
        <dbReference type="ARBA" id="ARBA00004418"/>
    </source>
</evidence>
<keyword evidence="3" id="KW-0732">Signal</keyword>
<feature type="signal peptide" evidence="3">
    <location>
        <begin position="1"/>
        <end position="21"/>
    </location>
</feature>
<proteinExistence type="inferred from homology"/>
<dbReference type="CDD" id="cd08500">
    <property type="entry name" value="PBP2_NikA_DppA_OppA_like_4"/>
    <property type="match status" value="1"/>
</dbReference>
<dbReference type="Gene3D" id="3.10.105.10">
    <property type="entry name" value="Dipeptide-binding Protein, Domain 3"/>
    <property type="match status" value="1"/>
</dbReference>
<sequence>MKPSFTPLFLAAVLATLPASANWTQSPALEADVAQQKLPTVEMRLPVTPLQSVPTGSEPGQYGGELRLLGASPKDVRLMAVYGYSRLVAYDADFNLKPDLLEKVDVAEGRIFTFRLREGHKWSNGQPFTSEDFRYFWEDVALNKELSPTGPPIQLLVDGQVPKVEILDEWTVRYTWDQPNPTFLNDLAGAAPVYIYRPSQYLKQFHGRYTDKDALAKLAKEKGARGWPALHNRLDNQYRNDNPDLPTLDPWVNRTKAPSERFVFTRNPYFHRVDAKGQQLPYIDRVVMQIAESKIIPVKTGAGEADLQARYLMFDNYAFLKQAAKDRGASVDLWHTGRGAHLALYPNLTAADPVWRDLMRDVRFRRALSLGVDRREINHVVFYGLATEGDNSLLKESPLYRQAMRLGWSRFDLKQANALLDEIGLKRGSNDLGPSNQRLLPDGRPMTIVVEAGGDSADQVDALQLVRDSWAELGIKLLTKSMQQDVFRNRCFAGETVMSIGPGAENGLATAAMSPAEWAPTNQVQWQWSQWGNFYETSGKAGERPSIPEAERLLTLYDRWRRTQDDGDRTEIWQQMMAIHADQQFVIGLVADVPQPVWINKLLRNVPRKAMYNWEPGAHFGLYRPDLFWFDDPSSAHLK</sequence>